<organism evidence="2 3">
    <name type="scientific">Oryctes borbonicus</name>
    <dbReference type="NCBI Taxonomy" id="1629725"/>
    <lineage>
        <taxon>Eukaryota</taxon>
        <taxon>Metazoa</taxon>
        <taxon>Ecdysozoa</taxon>
        <taxon>Arthropoda</taxon>
        <taxon>Hexapoda</taxon>
        <taxon>Insecta</taxon>
        <taxon>Pterygota</taxon>
        <taxon>Neoptera</taxon>
        <taxon>Endopterygota</taxon>
        <taxon>Coleoptera</taxon>
        <taxon>Polyphaga</taxon>
        <taxon>Scarabaeiformia</taxon>
        <taxon>Scarabaeidae</taxon>
        <taxon>Dynastinae</taxon>
        <taxon>Oryctes</taxon>
    </lineage>
</organism>
<evidence type="ECO:0000313" key="3">
    <source>
        <dbReference type="Proteomes" id="UP000051574"/>
    </source>
</evidence>
<evidence type="ECO:0000313" key="2">
    <source>
        <dbReference type="EMBL" id="KRT81785.1"/>
    </source>
</evidence>
<dbReference type="EMBL" id="LJIG01016043">
    <property type="protein sequence ID" value="KRT81785.1"/>
    <property type="molecule type" value="Genomic_DNA"/>
</dbReference>
<keyword evidence="1" id="KW-0732">Signal</keyword>
<dbReference type="Proteomes" id="UP000051574">
    <property type="component" value="Unassembled WGS sequence"/>
</dbReference>
<name>A0A0T6B339_9SCAR</name>
<evidence type="ECO:0000256" key="1">
    <source>
        <dbReference type="SAM" id="SignalP"/>
    </source>
</evidence>
<keyword evidence="3" id="KW-1185">Reference proteome</keyword>
<feature type="chain" id="PRO_5006668313" description="MD-2-related lipid-recognition domain-containing protein" evidence="1">
    <location>
        <begin position="21"/>
        <end position="168"/>
    </location>
</feature>
<feature type="signal peptide" evidence="1">
    <location>
        <begin position="1"/>
        <end position="20"/>
    </location>
</feature>
<comment type="caution">
    <text evidence="2">The sequence shown here is derived from an EMBL/GenBank/DDBJ whole genome shotgun (WGS) entry which is preliminary data.</text>
</comment>
<dbReference type="AlphaFoldDB" id="A0A0T6B339"/>
<proteinExistence type="predicted"/>
<accession>A0A0T6B339</accession>
<dbReference type="OrthoDB" id="8184313at2759"/>
<gene>
    <name evidence="2" type="ORF">AMK59_5159</name>
</gene>
<evidence type="ECO:0008006" key="4">
    <source>
        <dbReference type="Google" id="ProtNLM"/>
    </source>
</evidence>
<reference evidence="2 3" key="1">
    <citation type="submission" date="2015-09" db="EMBL/GenBank/DDBJ databases">
        <title>Draft genome of the scarab beetle Oryctes borbonicus.</title>
        <authorList>
            <person name="Meyer J.M."/>
            <person name="Markov G.V."/>
            <person name="Baskaran P."/>
            <person name="Herrmann M."/>
            <person name="Sommer R.J."/>
            <person name="Roedelsperger C."/>
        </authorList>
    </citation>
    <scope>NUCLEOTIDE SEQUENCE [LARGE SCALE GENOMIC DNA]</scope>
    <source>
        <strain evidence="2">OB123</strain>
        <tissue evidence="2">Whole animal</tissue>
    </source>
</reference>
<sequence>MITITLSILLLTTCVKYSLACNGYTIKVNDIKNCGKNNVIQIENFDVQLDNNCNVIPKGCVTITKPFKTANVHYIITKPPMPALTGNADICKLVEGNKSAIDILSSFALPNRCPVSAQKVCVNGNKKINIGRYKNQLGYFAGNIKIKTDTKHDSGSTCTEIDLTIARH</sequence>
<protein>
    <recommendedName>
        <fullName evidence="4">MD-2-related lipid-recognition domain-containing protein</fullName>
    </recommendedName>
</protein>